<name>A0ABN9SIA0_9DINO</name>
<keyword evidence="2" id="KW-1185">Reference proteome</keyword>
<evidence type="ECO:0008006" key="3">
    <source>
        <dbReference type="Google" id="ProtNLM"/>
    </source>
</evidence>
<dbReference type="Gene3D" id="3.30.420.10">
    <property type="entry name" value="Ribonuclease H-like superfamily/Ribonuclease H"/>
    <property type="match status" value="1"/>
</dbReference>
<reference evidence="1" key="1">
    <citation type="submission" date="2023-10" db="EMBL/GenBank/DDBJ databases">
        <authorList>
            <person name="Chen Y."/>
            <person name="Shah S."/>
            <person name="Dougan E. K."/>
            <person name="Thang M."/>
            <person name="Chan C."/>
        </authorList>
    </citation>
    <scope>NUCLEOTIDE SEQUENCE [LARGE SCALE GENOMIC DNA]</scope>
</reference>
<protein>
    <recommendedName>
        <fullName evidence="3">RNase H type-1 domain-containing protein</fullName>
    </recommendedName>
</protein>
<evidence type="ECO:0000313" key="2">
    <source>
        <dbReference type="Proteomes" id="UP001189429"/>
    </source>
</evidence>
<evidence type="ECO:0000313" key="1">
    <source>
        <dbReference type="EMBL" id="CAK0831410.1"/>
    </source>
</evidence>
<dbReference type="Proteomes" id="UP001189429">
    <property type="component" value="Unassembled WGS sequence"/>
</dbReference>
<gene>
    <name evidence="1" type="ORF">PCOR1329_LOCUS29736</name>
</gene>
<sequence>MSNDSQNACFWLRGIPPASWCSAPPPPQWDSGEQQCFAVDCAAPVWEEHGGAIEASRFSCSEIYLDGSTTSIDALVARAGWGVALMMAHDVVADADLPGWFGTVDCAQTVPNAELAAVVWALRGIRGDAAMYTDSQVVYDDWHAGQVQRPSGQFSRWWRRVKVVLEHRPGGGTLS</sequence>
<dbReference type="InterPro" id="IPR012337">
    <property type="entry name" value="RNaseH-like_sf"/>
</dbReference>
<comment type="caution">
    <text evidence="1">The sequence shown here is derived from an EMBL/GenBank/DDBJ whole genome shotgun (WGS) entry which is preliminary data.</text>
</comment>
<dbReference type="SUPFAM" id="SSF53098">
    <property type="entry name" value="Ribonuclease H-like"/>
    <property type="match status" value="1"/>
</dbReference>
<proteinExistence type="predicted"/>
<dbReference type="EMBL" id="CAUYUJ010011237">
    <property type="protein sequence ID" value="CAK0831410.1"/>
    <property type="molecule type" value="Genomic_DNA"/>
</dbReference>
<organism evidence="1 2">
    <name type="scientific">Prorocentrum cordatum</name>
    <dbReference type="NCBI Taxonomy" id="2364126"/>
    <lineage>
        <taxon>Eukaryota</taxon>
        <taxon>Sar</taxon>
        <taxon>Alveolata</taxon>
        <taxon>Dinophyceae</taxon>
        <taxon>Prorocentrales</taxon>
        <taxon>Prorocentraceae</taxon>
        <taxon>Prorocentrum</taxon>
    </lineage>
</organism>
<dbReference type="InterPro" id="IPR036397">
    <property type="entry name" value="RNaseH_sf"/>
</dbReference>
<accession>A0ABN9SIA0</accession>